<sequence>MSFETKRRNILQLMRDRELNDHIKTKYALKNNLNNKCISKLGLLTNLNGHQGCVNCLQWNGSGSTLASASDDFQVILWDPFAHKIKTSIKTLHRGNIFTVKFLPNCNDDVVATGAADWNSHTYNLTTGKRLSICTCAEGRVKRIAVANDTPSVFWSASEDGIIRQHDMRMNHECSSDHNKIGILSIYNYEGERIEAKCLDINQLRTEQLAVGANDPYVRLYDRRMVPSLSLIPNHKAFPELYSGLVFNSNSDLNRSKKAKRTLDDVVQYFVPGHIHPDRPELPPNKNKNIGITYLTFSPDGQELLVNYGSEYVYLYDLSKQVQDAFSNVPKVMKVYRENGEGTSKDTLFNPIPATHTKLPLKVEELKLKANQYFDKQEYTAAINFYNYAIHIFKSSSVLFSNRAAAYIKRKWQGDYYAALKDCVTALKLDPDHMKAHFRLIVCLYELRMLDDSKMYLEEFKKRFPSYNTSEAFLTIHSNIHHSIRRKKEALIEEEKLRKIISEVVKDRNLAQEPQNTLEPYLRKKANDYHQRYYGHCNTSTDIKEANFFGSQSQFIVAGSDDGLFFVWDKYTENNLLVLKGDSSIVNCVQPHPSEFMLATSGIDNEVKLWTPLPEDLDNKHEIKQYNATALLNQRRMVADPFELFMNGMRRSVEEEMDADNMNEARSMLEQFYGYRLS</sequence>
<dbReference type="Gene3D" id="1.25.40.10">
    <property type="entry name" value="Tetratricopeptide repeat domain"/>
    <property type="match status" value="1"/>
</dbReference>
<keyword evidence="1 3" id="KW-0853">WD repeat</keyword>
<dbReference type="InterPro" id="IPR045151">
    <property type="entry name" value="DCAF8"/>
</dbReference>
<keyword evidence="2" id="KW-0677">Repeat</keyword>
<dbReference type="RefSeq" id="XP_025408560.1">
    <property type="nucleotide sequence ID" value="XM_025552775.1"/>
</dbReference>
<evidence type="ECO:0000313" key="6">
    <source>
        <dbReference type="RefSeq" id="XP_025408560.1"/>
    </source>
</evidence>
<dbReference type="InterPro" id="IPR036322">
    <property type="entry name" value="WD40_repeat_dom_sf"/>
</dbReference>
<dbReference type="AlphaFoldDB" id="A0A8B8FDX5"/>
<dbReference type="PANTHER" id="PTHR15574">
    <property type="entry name" value="WD REPEAT DOMAIN-CONTAINING FAMILY"/>
    <property type="match status" value="1"/>
</dbReference>
<evidence type="ECO:0000313" key="5">
    <source>
        <dbReference type="RefSeq" id="XP_025408559.1"/>
    </source>
</evidence>
<protein>
    <submittedName>
        <fullName evidence="5 6">WD and tetratricopeptide repeats protein 1-like</fullName>
    </submittedName>
</protein>
<gene>
    <name evidence="5 6" type="primary">LOC112682242</name>
</gene>
<dbReference type="InterPro" id="IPR019734">
    <property type="entry name" value="TPR_rpt"/>
</dbReference>
<evidence type="ECO:0000256" key="3">
    <source>
        <dbReference type="PROSITE-ProRule" id="PRU00221"/>
    </source>
</evidence>
<dbReference type="PROSITE" id="PS50294">
    <property type="entry name" value="WD_REPEATS_REGION"/>
    <property type="match status" value="2"/>
</dbReference>
<dbReference type="SUPFAM" id="SSF48452">
    <property type="entry name" value="TPR-like"/>
    <property type="match status" value="1"/>
</dbReference>
<accession>A0A8B8FDX5</accession>
<dbReference type="InterPro" id="IPR001680">
    <property type="entry name" value="WD40_rpt"/>
</dbReference>
<dbReference type="PANTHER" id="PTHR15574:SF40">
    <property type="entry name" value="WD AND TETRATRICOPEPTIDE REPEATS PROTEIN 1"/>
    <property type="match status" value="1"/>
</dbReference>
<dbReference type="OrthoDB" id="4869960at2759"/>
<dbReference type="InterPro" id="IPR011990">
    <property type="entry name" value="TPR-like_helical_dom_sf"/>
</dbReference>
<feature type="repeat" description="WD" evidence="3">
    <location>
        <begin position="579"/>
        <end position="610"/>
    </location>
</feature>
<feature type="repeat" description="WD" evidence="3">
    <location>
        <begin position="47"/>
        <end position="79"/>
    </location>
</feature>
<dbReference type="Pfam" id="PF00400">
    <property type="entry name" value="WD40"/>
    <property type="match status" value="3"/>
</dbReference>
<organism evidence="4 6">
    <name type="scientific">Sipha flava</name>
    <name type="common">yellow sugarcane aphid</name>
    <dbReference type="NCBI Taxonomy" id="143950"/>
    <lineage>
        <taxon>Eukaryota</taxon>
        <taxon>Metazoa</taxon>
        <taxon>Ecdysozoa</taxon>
        <taxon>Arthropoda</taxon>
        <taxon>Hexapoda</taxon>
        <taxon>Insecta</taxon>
        <taxon>Pterygota</taxon>
        <taxon>Neoptera</taxon>
        <taxon>Paraneoptera</taxon>
        <taxon>Hemiptera</taxon>
        <taxon>Sternorrhyncha</taxon>
        <taxon>Aphidomorpha</taxon>
        <taxon>Aphidoidea</taxon>
        <taxon>Aphididae</taxon>
        <taxon>Sipha</taxon>
    </lineage>
</organism>
<dbReference type="SMART" id="SM00028">
    <property type="entry name" value="TPR"/>
    <property type="match status" value="3"/>
</dbReference>
<dbReference type="GO" id="GO:0005737">
    <property type="term" value="C:cytoplasm"/>
    <property type="evidence" value="ECO:0007669"/>
    <property type="project" value="TreeGrafter"/>
</dbReference>
<dbReference type="SUPFAM" id="SSF50978">
    <property type="entry name" value="WD40 repeat-like"/>
    <property type="match status" value="1"/>
</dbReference>
<reference evidence="5 6" key="1">
    <citation type="submission" date="2025-04" db="UniProtKB">
        <authorList>
            <consortium name="RefSeq"/>
        </authorList>
    </citation>
    <scope>IDENTIFICATION</scope>
    <source>
        <tissue evidence="5 6">Whole body</tissue>
    </source>
</reference>
<dbReference type="InterPro" id="IPR015943">
    <property type="entry name" value="WD40/YVTN_repeat-like_dom_sf"/>
</dbReference>
<evidence type="ECO:0000313" key="4">
    <source>
        <dbReference type="Proteomes" id="UP000694846"/>
    </source>
</evidence>
<dbReference type="SMART" id="SM00320">
    <property type="entry name" value="WD40"/>
    <property type="match status" value="7"/>
</dbReference>
<evidence type="ECO:0000256" key="2">
    <source>
        <dbReference type="ARBA" id="ARBA00022737"/>
    </source>
</evidence>
<dbReference type="GO" id="GO:0045717">
    <property type="term" value="P:negative regulation of fatty acid biosynthetic process"/>
    <property type="evidence" value="ECO:0007669"/>
    <property type="project" value="TreeGrafter"/>
</dbReference>
<proteinExistence type="predicted"/>
<dbReference type="GeneID" id="112682242"/>
<name>A0A8B8FDX5_9HEMI</name>
<dbReference type="Proteomes" id="UP000694846">
    <property type="component" value="Unplaced"/>
</dbReference>
<dbReference type="GO" id="GO:0080008">
    <property type="term" value="C:Cul4-RING E3 ubiquitin ligase complex"/>
    <property type="evidence" value="ECO:0007669"/>
    <property type="project" value="TreeGrafter"/>
</dbReference>
<dbReference type="PROSITE" id="PS50082">
    <property type="entry name" value="WD_REPEATS_2"/>
    <property type="match status" value="2"/>
</dbReference>
<keyword evidence="4" id="KW-1185">Reference proteome</keyword>
<dbReference type="RefSeq" id="XP_025408559.1">
    <property type="nucleotide sequence ID" value="XM_025552774.1"/>
</dbReference>
<dbReference type="Gene3D" id="2.130.10.10">
    <property type="entry name" value="YVTN repeat-like/Quinoprotein amine dehydrogenase"/>
    <property type="match status" value="2"/>
</dbReference>
<evidence type="ECO:0000256" key="1">
    <source>
        <dbReference type="ARBA" id="ARBA00022574"/>
    </source>
</evidence>